<protein>
    <submittedName>
        <fullName evidence="1">Uncharacterized protein</fullName>
    </submittedName>
</protein>
<evidence type="ECO:0000313" key="1">
    <source>
        <dbReference type="EMBL" id="AMO39025.1"/>
    </source>
</evidence>
<dbReference type="EMBL" id="CP014646">
    <property type="protein sequence ID" value="AMO39025.1"/>
    <property type="molecule type" value="Genomic_DNA"/>
</dbReference>
<keyword evidence="2" id="KW-1185">Reference proteome</keyword>
<evidence type="ECO:0000313" key="2">
    <source>
        <dbReference type="Proteomes" id="UP000036902"/>
    </source>
</evidence>
<accession>A0A127KAN0</accession>
<name>A0A127KAN0_9RHOO</name>
<dbReference type="Proteomes" id="UP000036902">
    <property type="component" value="Chromosome"/>
</dbReference>
<dbReference type="KEGG" id="thu:AC731_006395"/>
<sequence>MLLPATADAAGFAHCLLSRLPGADNDAMARAALHLCLQSNPGGFLSVEQGAGRGLFSFKSGAECTIEKAKGTRSNQAAHLIASACRKLYDEPARSEVEDFLDAAEARRK</sequence>
<organism evidence="1 2">
    <name type="scientific">Thauera humireducens</name>
    <dbReference type="NCBI Taxonomy" id="1134435"/>
    <lineage>
        <taxon>Bacteria</taxon>
        <taxon>Pseudomonadati</taxon>
        <taxon>Pseudomonadota</taxon>
        <taxon>Betaproteobacteria</taxon>
        <taxon>Rhodocyclales</taxon>
        <taxon>Zoogloeaceae</taxon>
        <taxon>Thauera</taxon>
    </lineage>
</organism>
<gene>
    <name evidence="1" type="ORF">AC731_006395</name>
</gene>
<reference evidence="2" key="1">
    <citation type="submission" date="2016-03" db="EMBL/GenBank/DDBJ databases">
        <authorList>
            <person name="Ma C."/>
            <person name="Zhou S."/>
            <person name="Yang G."/>
        </authorList>
    </citation>
    <scope>NUCLEOTIDE SEQUENCE [LARGE SCALE GENOMIC DNA]</scope>
    <source>
        <strain evidence="2">SgZ-1</strain>
    </source>
</reference>
<proteinExistence type="predicted"/>
<dbReference type="AlphaFoldDB" id="A0A127KAN0"/>